<dbReference type="SUPFAM" id="SSF117892">
    <property type="entry name" value="Band 7/SPFH domain"/>
    <property type="match status" value="1"/>
</dbReference>
<keyword evidence="4" id="KW-1133">Transmembrane helix</keyword>
<evidence type="ECO:0000256" key="2">
    <source>
        <dbReference type="ARBA" id="ARBA00008164"/>
    </source>
</evidence>
<dbReference type="PRINTS" id="PR00721">
    <property type="entry name" value="STOMATIN"/>
</dbReference>
<name>V4AIW0_LOTGI</name>
<dbReference type="GeneID" id="20231221"/>
<organism evidence="6 7">
    <name type="scientific">Lottia gigantea</name>
    <name type="common">Giant owl limpet</name>
    <dbReference type="NCBI Taxonomy" id="225164"/>
    <lineage>
        <taxon>Eukaryota</taxon>
        <taxon>Metazoa</taxon>
        <taxon>Spiralia</taxon>
        <taxon>Lophotrochozoa</taxon>
        <taxon>Mollusca</taxon>
        <taxon>Gastropoda</taxon>
        <taxon>Patellogastropoda</taxon>
        <taxon>Lottioidea</taxon>
        <taxon>Lottiidae</taxon>
        <taxon>Lottia</taxon>
    </lineage>
</organism>
<sequence>MNVQDINFVSCENEDSSGLFFCLTILPYFFDMVAIPLLLCICIKAVQEYERAANNYLVCDISIHWLRTLTLSGGAKGPYILPCIEQYTKFDLRTKLFDISLQEVLTRDISVDAEVYCKISNPTVAVVDVQNAAHSTQLLAQTTLRNVFGSKN</sequence>
<feature type="transmembrane region" description="Helical" evidence="4">
    <location>
        <begin position="18"/>
        <end position="41"/>
    </location>
</feature>
<proteinExistence type="inferred from homology"/>
<evidence type="ECO:0000256" key="1">
    <source>
        <dbReference type="ARBA" id="ARBA00004370"/>
    </source>
</evidence>
<keyword evidence="4" id="KW-0812">Transmembrane</keyword>
<evidence type="ECO:0000259" key="5">
    <source>
        <dbReference type="Pfam" id="PF01145"/>
    </source>
</evidence>
<dbReference type="RefSeq" id="XP_009052450.1">
    <property type="nucleotide sequence ID" value="XM_009054202.1"/>
</dbReference>
<comment type="similarity">
    <text evidence="2">Belongs to the band 7/mec-2 family.</text>
</comment>
<dbReference type="KEGG" id="lgi:LOTGIDRAFT_115411"/>
<dbReference type="OMA" id="WQICSSM"/>
<dbReference type="Gene3D" id="3.30.479.30">
    <property type="entry name" value="Band 7 domain"/>
    <property type="match status" value="1"/>
</dbReference>
<evidence type="ECO:0000313" key="7">
    <source>
        <dbReference type="Proteomes" id="UP000030746"/>
    </source>
</evidence>
<dbReference type="GO" id="GO:0005886">
    <property type="term" value="C:plasma membrane"/>
    <property type="evidence" value="ECO:0007669"/>
    <property type="project" value="InterPro"/>
</dbReference>
<dbReference type="AlphaFoldDB" id="V4AIW0"/>
<dbReference type="InterPro" id="IPR001972">
    <property type="entry name" value="Stomatin_HflK_fam"/>
</dbReference>
<reference evidence="6 7" key="1">
    <citation type="journal article" date="2013" name="Nature">
        <title>Insights into bilaterian evolution from three spiralian genomes.</title>
        <authorList>
            <person name="Simakov O."/>
            <person name="Marletaz F."/>
            <person name="Cho S.J."/>
            <person name="Edsinger-Gonzales E."/>
            <person name="Havlak P."/>
            <person name="Hellsten U."/>
            <person name="Kuo D.H."/>
            <person name="Larsson T."/>
            <person name="Lv J."/>
            <person name="Arendt D."/>
            <person name="Savage R."/>
            <person name="Osoegawa K."/>
            <person name="de Jong P."/>
            <person name="Grimwood J."/>
            <person name="Chapman J.A."/>
            <person name="Shapiro H."/>
            <person name="Aerts A."/>
            <person name="Otillar R.P."/>
            <person name="Terry A.Y."/>
            <person name="Boore J.L."/>
            <person name="Grigoriev I.V."/>
            <person name="Lindberg D.R."/>
            <person name="Seaver E.C."/>
            <person name="Weisblat D.A."/>
            <person name="Putnam N.H."/>
            <person name="Rokhsar D.S."/>
        </authorList>
    </citation>
    <scope>NUCLEOTIDE SEQUENCE [LARGE SCALE GENOMIC DNA]</scope>
</reference>
<feature type="domain" description="Band 7" evidence="5">
    <location>
        <begin position="79"/>
        <end position="150"/>
    </location>
</feature>
<evidence type="ECO:0000313" key="6">
    <source>
        <dbReference type="EMBL" id="ESO96962.1"/>
    </source>
</evidence>
<keyword evidence="3 4" id="KW-0472">Membrane</keyword>
<evidence type="ECO:0000256" key="4">
    <source>
        <dbReference type="SAM" id="Phobius"/>
    </source>
</evidence>
<comment type="subcellular location">
    <subcellularLocation>
        <location evidence="1">Membrane</location>
    </subcellularLocation>
</comment>
<dbReference type="HOGENOM" id="CLU_1724378_0_0_1"/>
<dbReference type="CTD" id="20231221"/>
<accession>V4AIW0</accession>
<dbReference type="Proteomes" id="UP000030746">
    <property type="component" value="Unassembled WGS sequence"/>
</dbReference>
<evidence type="ECO:0000256" key="3">
    <source>
        <dbReference type="ARBA" id="ARBA00023136"/>
    </source>
</evidence>
<dbReference type="InterPro" id="IPR036013">
    <property type="entry name" value="Band_7/SPFH_dom_sf"/>
</dbReference>
<keyword evidence="7" id="KW-1185">Reference proteome</keyword>
<gene>
    <name evidence="6" type="ORF">LOTGIDRAFT_115411</name>
</gene>
<dbReference type="STRING" id="225164.V4AIW0"/>
<dbReference type="PANTHER" id="PTHR10264:SF127">
    <property type="entry name" value="PODOCIN"/>
    <property type="match status" value="1"/>
</dbReference>
<dbReference type="Pfam" id="PF01145">
    <property type="entry name" value="Band_7"/>
    <property type="match status" value="1"/>
</dbReference>
<dbReference type="OrthoDB" id="2105077at2759"/>
<dbReference type="InterPro" id="IPR043202">
    <property type="entry name" value="Band-7_stomatin-like"/>
</dbReference>
<protein>
    <recommendedName>
        <fullName evidence="5">Band 7 domain-containing protein</fullName>
    </recommendedName>
</protein>
<dbReference type="EMBL" id="KB201362">
    <property type="protein sequence ID" value="ESO96962.1"/>
    <property type="molecule type" value="Genomic_DNA"/>
</dbReference>
<dbReference type="InterPro" id="IPR001107">
    <property type="entry name" value="Band_7"/>
</dbReference>
<dbReference type="PANTHER" id="PTHR10264">
    <property type="entry name" value="BAND 7 PROTEIN-RELATED"/>
    <property type="match status" value="1"/>
</dbReference>